<accession>A0A017TG28</accession>
<protein>
    <submittedName>
        <fullName evidence="1">Uncharacterized protein</fullName>
    </submittedName>
</protein>
<dbReference type="AlphaFoldDB" id="A0A017TG28"/>
<name>A0A017TG28_9BACT</name>
<evidence type="ECO:0000313" key="2">
    <source>
        <dbReference type="Proteomes" id="UP000019678"/>
    </source>
</evidence>
<proteinExistence type="predicted"/>
<dbReference type="STRING" id="1192034.CAP_5949"/>
<comment type="caution">
    <text evidence="1">The sequence shown here is derived from an EMBL/GenBank/DDBJ whole genome shotgun (WGS) entry which is preliminary data.</text>
</comment>
<organism evidence="1 2">
    <name type="scientific">Chondromyces apiculatus DSM 436</name>
    <dbReference type="NCBI Taxonomy" id="1192034"/>
    <lineage>
        <taxon>Bacteria</taxon>
        <taxon>Pseudomonadati</taxon>
        <taxon>Myxococcota</taxon>
        <taxon>Polyangia</taxon>
        <taxon>Polyangiales</taxon>
        <taxon>Polyangiaceae</taxon>
        <taxon>Chondromyces</taxon>
    </lineage>
</organism>
<dbReference type="EMBL" id="ASRX01000005">
    <property type="protein sequence ID" value="EYF08189.1"/>
    <property type="molecule type" value="Genomic_DNA"/>
</dbReference>
<evidence type="ECO:0000313" key="1">
    <source>
        <dbReference type="EMBL" id="EYF08189.1"/>
    </source>
</evidence>
<reference evidence="1 2" key="1">
    <citation type="submission" date="2013-05" db="EMBL/GenBank/DDBJ databases">
        <title>Genome assembly of Chondromyces apiculatus DSM 436.</title>
        <authorList>
            <person name="Sharma G."/>
            <person name="Khatri I."/>
            <person name="Kaur C."/>
            <person name="Mayilraj S."/>
            <person name="Subramanian S."/>
        </authorList>
    </citation>
    <scope>NUCLEOTIDE SEQUENCE [LARGE SCALE GENOMIC DNA]</scope>
    <source>
        <strain evidence="1 2">DSM 436</strain>
    </source>
</reference>
<sequence>MPPPTASMTSPSERLIDDGFHGDEFSCAVATMRLVHDEPVANFMWKRLSVAKEVCEHSEYLKFKATEEFPAYPMDFRACMLLAEAAELIDPGEAVALYSMMCTHNETLQPSASEYFGWRATEEELDSVRFAACNRLKVLKKARKR</sequence>
<gene>
    <name evidence="1" type="ORF">CAP_5949</name>
</gene>
<keyword evidence="2" id="KW-1185">Reference proteome</keyword>
<dbReference type="Proteomes" id="UP000019678">
    <property type="component" value="Unassembled WGS sequence"/>
</dbReference>